<dbReference type="GO" id="GO:0005524">
    <property type="term" value="F:ATP binding"/>
    <property type="evidence" value="ECO:0007669"/>
    <property type="project" value="UniProtKB-KW"/>
</dbReference>
<evidence type="ECO:0000256" key="4">
    <source>
        <dbReference type="ARBA" id="ARBA00022840"/>
    </source>
</evidence>
<proteinExistence type="predicted"/>
<dbReference type="RefSeq" id="WP_136932922.1">
    <property type="nucleotide sequence ID" value="NZ_SSMQ01000041.1"/>
</dbReference>
<dbReference type="PANTHER" id="PTHR43289">
    <property type="entry name" value="MITOGEN-ACTIVATED PROTEIN KINASE KINASE KINASE 20-RELATED"/>
    <property type="match status" value="1"/>
</dbReference>
<protein>
    <submittedName>
        <fullName evidence="7">Serine/threonine protein kinase</fullName>
    </submittedName>
</protein>
<dbReference type="InterPro" id="IPR008266">
    <property type="entry name" value="Tyr_kinase_AS"/>
</dbReference>
<dbReference type="EMBL" id="SSMQ01000041">
    <property type="protein sequence ID" value="TKD01230.1"/>
    <property type="molecule type" value="Genomic_DNA"/>
</dbReference>
<dbReference type="Gene3D" id="3.30.200.20">
    <property type="entry name" value="Phosphorylase Kinase, domain 1"/>
    <property type="match status" value="1"/>
</dbReference>
<dbReference type="Gene3D" id="1.10.510.10">
    <property type="entry name" value="Transferase(Phosphotransferase) domain 1"/>
    <property type="match status" value="1"/>
</dbReference>
<evidence type="ECO:0000259" key="6">
    <source>
        <dbReference type="PROSITE" id="PS50011"/>
    </source>
</evidence>
<reference evidence="7 8" key="1">
    <citation type="submission" date="2019-04" db="EMBL/GenBank/DDBJ databases">
        <authorList>
            <person name="Li Y."/>
            <person name="Wang J."/>
        </authorList>
    </citation>
    <scope>NUCLEOTIDE SEQUENCE [LARGE SCALE GENOMIC DNA]</scope>
    <source>
        <strain evidence="7 8">DSM 14668</strain>
    </source>
</reference>
<feature type="region of interest" description="Disordered" evidence="5">
    <location>
        <begin position="313"/>
        <end position="364"/>
    </location>
</feature>
<dbReference type="CDD" id="cd14014">
    <property type="entry name" value="STKc_PknB_like"/>
    <property type="match status" value="1"/>
</dbReference>
<keyword evidence="7" id="KW-0723">Serine/threonine-protein kinase</keyword>
<dbReference type="InterPro" id="IPR000719">
    <property type="entry name" value="Prot_kinase_dom"/>
</dbReference>
<evidence type="ECO:0000256" key="1">
    <source>
        <dbReference type="ARBA" id="ARBA00022679"/>
    </source>
</evidence>
<feature type="domain" description="Protein kinase" evidence="6">
    <location>
        <begin position="8"/>
        <end position="281"/>
    </location>
</feature>
<feature type="compositionally biased region" description="Low complexity" evidence="5">
    <location>
        <begin position="425"/>
        <end position="438"/>
    </location>
</feature>
<dbReference type="PANTHER" id="PTHR43289:SF6">
    <property type="entry name" value="SERINE_THREONINE-PROTEIN KINASE NEKL-3"/>
    <property type="match status" value="1"/>
</dbReference>
<dbReference type="Proteomes" id="UP000309215">
    <property type="component" value="Unassembled WGS sequence"/>
</dbReference>
<keyword evidence="1" id="KW-0808">Transferase</keyword>
<sequence length="480" mass="50399">MASESGRYDKLAEIASGGMATVYLARTHGLGGFERLVAVKEMHPHLAKEPEFVAMFLDEARLAARIRHPNVVATLDVTEAEEGALSLVMEYVEGPSLQQILRRAVRQNDPVPIDVALRIFLDALAGLEAAHELADEQGVPLRIVHRDVSPQNILVSTDGTTKLTDFGVARADSRLSSTRTGTVKGKVPYMAPEQIRSKPLDRRTDVYAAGAVLWEMLARRRLVRAESEVAMMYQITENAAVSPREVIPEVPEAVAQVCMKALEKNPDERHASAADFADALEAAARADGVVLANARVVAAYVRTINVHRAPSALAPEGRRSTVSGISSVTGPGGTGSQEAALPAPAATPARTALTSTRDAEVEPPKKRSLRGMFVLVAVAAAALGVFVGVRYGQPSPEANGPSEGHVAQGAPIETQVPPVTTAAEPLPAASTGASAAAAPMPPPTQAAPSAVAKPAAPLSTASTLRTANPPSKGGYRPREL</sequence>
<keyword evidence="3 7" id="KW-0418">Kinase</keyword>
<dbReference type="GO" id="GO:0004674">
    <property type="term" value="F:protein serine/threonine kinase activity"/>
    <property type="evidence" value="ECO:0007669"/>
    <property type="project" value="UniProtKB-KW"/>
</dbReference>
<keyword evidence="4" id="KW-0067">ATP-binding</keyword>
<feature type="compositionally biased region" description="Polar residues" evidence="5">
    <location>
        <begin position="459"/>
        <end position="469"/>
    </location>
</feature>
<dbReference type="AlphaFoldDB" id="A0A4U1J295"/>
<comment type="caution">
    <text evidence="7">The sequence shown here is derived from an EMBL/GenBank/DDBJ whole genome shotgun (WGS) entry which is preliminary data.</text>
</comment>
<name>A0A4U1J295_9BACT</name>
<gene>
    <name evidence="7" type="ORF">E8A74_32025</name>
</gene>
<dbReference type="PROSITE" id="PS50011">
    <property type="entry name" value="PROTEIN_KINASE_DOM"/>
    <property type="match status" value="1"/>
</dbReference>
<evidence type="ECO:0000313" key="8">
    <source>
        <dbReference type="Proteomes" id="UP000309215"/>
    </source>
</evidence>
<accession>A0A4U1J295</accession>
<dbReference type="Pfam" id="PF00069">
    <property type="entry name" value="Pkinase"/>
    <property type="match status" value="1"/>
</dbReference>
<evidence type="ECO:0000256" key="3">
    <source>
        <dbReference type="ARBA" id="ARBA00022777"/>
    </source>
</evidence>
<organism evidence="7 8">
    <name type="scientific">Polyangium fumosum</name>
    <dbReference type="NCBI Taxonomy" id="889272"/>
    <lineage>
        <taxon>Bacteria</taxon>
        <taxon>Pseudomonadati</taxon>
        <taxon>Myxococcota</taxon>
        <taxon>Polyangia</taxon>
        <taxon>Polyangiales</taxon>
        <taxon>Polyangiaceae</taxon>
        <taxon>Polyangium</taxon>
    </lineage>
</organism>
<dbReference type="SUPFAM" id="SSF56112">
    <property type="entry name" value="Protein kinase-like (PK-like)"/>
    <property type="match status" value="1"/>
</dbReference>
<evidence type="ECO:0000313" key="7">
    <source>
        <dbReference type="EMBL" id="TKD01230.1"/>
    </source>
</evidence>
<evidence type="ECO:0000256" key="5">
    <source>
        <dbReference type="SAM" id="MobiDB-lite"/>
    </source>
</evidence>
<keyword evidence="8" id="KW-1185">Reference proteome</keyword>
<feature type="compositionally biased region" description="Low complexity" evidence="5">
    <location>
        <begin position="339"/>
        <end position="354"/>
    </location>
</feature>
<dbReference type="InterPro" id="IPR011009">
    <property type="entry name" value="Kinase-like_dom_sf"/>
</dbReference>
<dbReference type="OrthoDB" id="5511166at2"/>
<evidence type="ECO:0000256" key="2">
    <source>
        <dbReference type="ARBA" id="ARBA00022741"/>
    </source>
</evidence>
<feature type="compositionally biased region" description="Low complexity" evidence="5">
    <location>
        <begin position="446"/>
        <end position="457"/>
    </location>
</feature>
<feature type="compositionally biased region" description="Polar residues" evidence="5">
    <location>
        <begin position="320"/>
        <end position="329"/>
    </location>
</feature>
<keyword evidence="2" id="KW-0547">Nucleotide-binding</keyword>
<dbReference type="PROSITE" id="PS00109">
    <property type="entry name" value="PROTEIN_KINASE_TYR"/>
    <property type="match status" value="1"/>
</dbReference>
<feature type="region of interest" description="Disordered" evidence="5">
    <location>
        <begin position="424"/>
        <end position="480"/>
    </location>
</feature>